<dbReference type="EMBL" id="LN890656">
    <property type="protein sequence ID" value="CUS06291.1"/>
    <property type="molecule type" value="Genomic_DNA"/>
</dbReference>
<dbReference type="RefSeq" id="WP_095045585.1">
    <property type="nucleotide sequence ID" value="NZ_LN890656.1"/>
</dbReference>
<gene>
    <name evidence="2" type="ORF">CFX0092_B0757</name>
</gene>
<organism evidence="2 3">
    <name type="scientific">Candidatus Promineifilum breve</name>
    <dbReference type="NCBI Taxonomy" id="1806508"/>
    <lineage>
        <taxon>Bacteria</taxon>
        <taxon>Bacillati</taxon>
        <taxon>Chloroflexota</taxon>
        <taxon>Ardenticatenia</taxon>
        <taxon>Candidatus Promineifilales</taxon>
        <taxon>Candidatus Promineifilaceae</taxon>
        <taxon>Candidatus Promineifilum</taxon>
    </lineage>
</organism>
<reference evidence="2" key="1">
    <citation type="submission" date="2016-01" db="EMBL/GenBank/DDBJ databases">
        <authorList>
            <person name="Mcilroy J.S."/>
            <person name="Karst M S."/>
            <person name="Albertsen M."/>
        </authorList>
    </citation>
    <scope>NUCLEOTIDE SEQUENCE</scope>
    <source>
        <strain evidence="2">Cfx-K</strain>
    </source>
</reference>
<evidence type="ECO:0000313" key="3">
    <source>
        <dbReference type="Proteomes" id="UP000215027"/>
    </source>
</evidence>
<proteinExistence type="predicted"/>
<feature type="compositionally biased region" description="Basic and acidic residues" evidence="1">
    <location>
        <begin position="1"/>
        <end position="20"/>
    </location>
</feature>
<sequence>MKADKPKDRPRDKATDEEPRVSTLKELMRDKPRRGRPRRQVARQNVYVALHPEQKAQLNALAAKLPPTLGRPDLPDLAVSVLTARVEALRTAVVGRTREIPEGVTDLESLYLLWDLALPRREQAERWTSIRLSPQQVLEMGRLHGTLNAAFGANRSEVFGLALALLAQFLERHPLHEAEMGLSDVREMIFRQ</sequence>
<dbReference type="KEGG" id="pbf:CFX0092_B0757"/>
<feature type="compositionally biased region" description="Basic residues" evidence="1">
    <location>
        <begin position="31"/>
        <end position="41"/>
    </location>
</feature>
<dbReference type="AlphaFoldDB" id="A0A160T759"/>
<protein>
    <submittedName>
        <fullName evidence="2">Uncharacterized protein</fullName>
    </submittedName>
</protein>
<accession>A0A160T759</accession>
<feature type="region of interest" description="Disordered" evidence="1">
    <location>
        <begin position="1"/>
        <end position="42"/>
    </location>
</feature>
<keyword evidence="3" id="KW-1185">Reference proteome</keyword>
<name>A0A160T759_9CHLR</name>
<evidence type="ECO:0000256" key="1">
    <source>
        <dbReference type="SAM" id="MobiDB-lite"/>
    </source>
</evidence>
<dbReference type="Proteomes" id="UP000215027">
    <property type="component" value="Chromosome II"/>
</dbReference>
<evidence type="ECO:0000313" key="2">
    <source>
        <dbReference type="EMBL" id="CUS06291.1"/>
    </source>
</evidence>